<reference evidence="6 7" key="1">
    <citation type="submission" date="2019-06" db="EMBL/GenBank/DDBJ databases">
        <title>Sequencing the genomes of 1000 actinobacteria strains.</title>
        <authorList>
            <person name="Klenk H.-P."/>
        </authorList>
    </citation>
    <scope>NUCLEOTIDE SEQUENCE [LARGE SCALE GENOMIC DNA]</scope>
    <source>
        <strain evidence="6 7">DSM 21947</strain>
    </source>
</reference>
<keyword evidence="1" id="KW-0001">2Fe-2S</keyword>
<keyword evidence="2" id="KW-0479">Metal-binding</keyword>
<dbReference type="CDD" id="cd03528">
    <property type="entry name" value="Rieske_RO_ferredoxin"/>
    <property type="match status" value="1"/>
</dbReference>
<proteinExistence type="predicted"/>
<gene>
    <name evidence="6" type="ORF">FB472_0161</name>
</gene>
<dbReference type="GO" id="GO:0046872">
    <property type="term" value="F:metal ion binding"/>
    <property type="evidence" value="ECO:0007669"/>
    <property type="project" value="UniProtKB-KW"/>
</dbReference>
<dbReference type="AlphaFoldDB" id="A0A8H2K6M6"/>
<dbReference type="InterPro" id="IPR017941">
    <property type="entry name" value="Rieske_2Fe-2S"/>
</dbReference>
<keyword evidence="3" id="KW-0408">Iron</keyword>
<dbReference type="Pfam" id="PF00355">
    <property type="entry name" value="Rieske"/>
    <property type="match status" value="1"/>
</dbReference>
<dbReference type="SUPFAM" id="SSF50022">
    <property type="entry name" value="ISP domain"/>
    <property type="match status" value="1"/>
</dbReference>
<feature type="domain" description="Rieske" evidence="5">
    <location>
        <begin position="4"/>
        <end position="100"/>
    </location>
</feature>
<keyword evidence="6" id="KW-0560">Oxidoreductase</keyword>
<evidence type="ECO:0000313" key="7">
    <source>
        <dbReference type="Proteomes" id="UP000316560"/>
    </source>
</evidence>
<dbReference type="GO" id="GO:0051213">
    <property type="term" value="F:dioxygenase activity"/>
    <property type="evidence" value="ECO:0007669"/>
    <property type="project" value="UniProtKB-KW"/>
</dbReference>
<dbReference type="Gene3D" id="2.102.10.10">
    <property type="entry name" value="Rieske [2Fe-2S] iron-sulphur domain"/>
    <property type="match status" value="1"/>
</dbReference>
<evidence type="ECO:0000259" key="5">
    <source>
        <dbReference type="PROSITE" id="PS51296"/>
    </source>
</evidence>
<comment type="caution">
    <text evidence="6">The sequence shown here is derived from an EMBL/GenBank/DDBJ whole genome shotgun (WGS) entry which is preliminary data.</text>
</comment>
<dbReference type="GO" id="GO:0004497">
    <property type="term" value="F:monooxygenase activity"/>
    <property type="evidence" value="ECO:0007669"/>
    <property type="project" value="UniProtKB-ARBA"/>
</dbReference>
<evidence type="ECO:0000313" key="6">
    <source>
        <dbReference type="EMBL" id="TQO18641.1"/>
    </source>
</evidence>
<keyword evidence="4" id="KW-0411">Iron-sulfur</keyword>
<dbReference type="GO" id="GO:0016705">
    <property type="term" value="F:oxidoreductase activity, acting on paired donors, with incorporation or reduction of molecular oxygen"/>
    <property type="evidence" value="ECO:0007669"/>
    <property type="project" value="UniProtKB-ARBA"/>
</dbReference>
<dbReference type="Proteomes" id="UP000316560">
    <property type="component" value="Unassembled WGS sequence"/>
</dbReference>
<dbReference type="PANTHER" id="PTHR21496">
    <property type="entry name" value="FERREDOXIN-RELATED"/>
    <property type="match status" value="1"/>
</dbReference>
<sequence>MTAQRVCAIEELEPNKAHRVELDGTAIAIVKDSAGAVHAIGDTCTHGDISLSEGFVEDGAIECWAHGSRFSLDTGKPLSLPAYEPVPVFVVKIDDDGGVHIDPELTVAIEG</sequence>
<evidence type="ECO:0000256" key="4">
    <source>
        <dbReference type="ARBA" id="ARBA00023014"/>
    </source>
</evidence>
<organism evidence="6 7">
    <name type="scientific">Rhodoglobus vestalii</name>
    <dbReference type="NCBI Taxonomy" id="193384"/>
    <lineage>
        <taxon>Bacteria</taxon>
        <taxon>Bacillati</taxon>
        <taxon>Actinomycetota</taxon>
        <taxon>Actinomycetes</taxon>
        <taxon>Micrococcales</taxon>
        <taxon>Microbacteriaceae</taxon>
        <taxon>Rhodoglobus</taxon>
    </lineage>
</organism>
<dbReference type="InterPro" id="IPR036922">
    <property type="entry name" value="Rieske_2Fe-2S_sf"/>
</dbReference>
<keyword evidence="6" id="KW-0223">Dioxygenase</keyword>
<name>A0A8H2K6M6_9MICO</name>
<dbReference type="PANTHER" id="PTHR21496:SF23">
    <property type="entry name" value="3-PHENYLPROPIONATE_CINNAMIC ACID DIOXYGENASE FERREDOXIN SUBUNIT"/>
    <property type="match status" value="1"/>
</dbReference>
<dbReference type="RefSeq" id="WP_021810292.1">
    <property type="nucleotide sequence ID" value="NZ_VFRA01000001.1"/>
</dbReference>
<keyword evidence="7" id="KW-1185">Reference proteome</keyword>
<dbReference type="OrthoDB" id="147178at2"/>
<dbReference type="GO" id="GO:0051537">
    <property type="term" value="F:2 iron, 2 sulfur cluster binding"/>
    <property type="evidence" value="ECO:0007669"/>
    <property type="project" value="UniProtKB-KW"/>
</dbReference>
<accession>A0A8H2K6M6</accession>
<protein>
    <submittedName>
        <fullName evidence="6">3-phenylpropionate/trans-cinnamate dioxygenase ferredoxin subunit</fullName>
    </submittedName>
</protein>
<dbReference type="EMBL" id="VFRA01000001">
    <property type="protein sequence ID" value="TQO18641.1"/>
    <property type="molecule type" value="Genomic_DNA"/>
</dbReference>
<dbReference type="PROSITE" id="PS51296">
    <property type="entry name" value="RIESKE"/>
    <property type="match status" value="1"/>
</dbReference>
<evidence type="ECO:0000256" key="2">
    <source>
        <dbReference type="ARBA" id="ARBA00022723"/>
    </source>
</evidence>
<evidence type="ECO:0000256" key="1">
    <source>
        <dbReference type="ARBA" id="ARBA00022714"/>
    </source>
</evidence>
<evidence type="ECO:0000256" key="3">
    <source>
        <dbReference type="ARBA" id="ARBA00023004"/>
    </source>
</evidence>